<evidence type="ECO:0000313" key="2">
    <source>
        <dbReference type="EMBL" id="RAL44307.1"/>
    </source>
</evidence>
<gene>
    <name evidence="2" type="ORF">DM860_015667</name>
</gene>
<sequence>MIQLWVAQGLFPFSNREAEVEAAKMFASLSSRQFIVPSPRHFNYEANPSKIRFPYDTTHEYTTVLDSGQPDMMDDVPQTSVKHLCIDNKSSRQLNFNSASLKRFPQLQTLLFLSAAPSLPLERLLRDAFFSLTHLESLILRTSHISELPLSVLNLKSLRYLDLSYTCIRELPQAILTKLRHLVLDIIKQLQYIPPGIGNLTALQTMSAFIVGNNNNGCQIVELKNMTNLTGELWIVSMENVSHWEEARDANLKSKEFLRSLSLRWSIVAALSNDDATKRQEQILEYLQPPLGIEELRILSYGGLKLPSWIAHPSYQHLTLIALRCCLNCCESLTPFGKLPRLKCLCISGMHQLQRIDNKQLCGRDGDDMPTFPCLKELSLYEMPALQEWVGAQKGDFPCLEKLEVGLCPNWFHSQCFHTSIPLRN</sequence>
<keyword evidence="3" id="KW-1185">Reference proteome</keyword>
<dbReference type="Pfam" id="PF25019">
    <property type="entry name" value="LRR_R13L1-DRL21"/>
    <property type="match status" value="1"/>
</dbReference>
<reference evidence="2 3" key="1">
    <citation type="submission" date="2018-06" db="EMBL/GenBank/DDBJ databases">
        <title>The Genome of Cuscuta australis (Dodder) Provides Insight into the Evolution of Plant Parasitism.</title>
        <authorList>
            <person name="Liu H."/>
        </authorList>
    </citation>
    <scope>NUCLEOTIDE SEQUENCE [LARGE SCALE GENOMIC DNA]</scope>
    <source>
        <strain evidence="3">cv. Yunnan</strain>
        <tissue evidence="2">Vines</tissue>
    </source>
</reference>
<evidence type="ECO:0000313" key="3">
    <source>
        <dbReference type="Proteomes" id="UP000249390"/>
    </source>
</evidence>
<protein>
    <recommendedName>
        <fullName evidence="1">R13L1/DRL21-like LRR repeat region domain-containing protein</fullName>
    </recommendedName>
</protein>
<dbReference type="PANTHER" id="PTHR47186:SF24">
    <property type="entry name" value="DISEASE RESISTANCE RPP13-LIKE PROTEIN 1"/>
    <property type="match status" value="1"/>
</dbReference>
<dbReference type="InterPro" id="IPR032675">
    <property type="entry name" value="LRR_dom_sf"/>
</dbReference>
<dbReference type="InterPro" id="IPR056789">
    <property type="entry name" value="LRR_R13L1-DRL21"/>
</dbReference>
<feature type="domain" description="R13L1/DRL21-like LRR repeat region" evidence="1">
    <location>
        <begin position="220"/>
        <end position="350"/>
    </location>
</feature>
<dbReference type="AlphaFoldDB" id="A0A328DEY2"/>
<dbReference type="Gene3D" id="3.80.10.10">
    <property type="entry name" value="Ribonuclease Inhibitor"/>
    <property type="match status" value="1"/>
</dbReference>
<dbReference type="SUPFAM" id="SSF52058">
    <property type="entry name" value="L domain-like"/>
    <property type="match status" value="1"/>
</dbReference>
<dbReference type="Proteomes" id="UP000249390">
    <property type="component" value="Unassembled WGS sequence"/>
</dbReference>
<accession>A0A328DEY2</accession>
<proteinExistence type="predicted"/>
<comment type="caution">
    <text evidence="2">The sequence shown here is derived from an EMBL/GenBank/DDBJ whole genome shotgun (WGS) entry which is preliminary data.</text>
</comment>
<organism evidence="2 3">
    <name type="scientific">Cuscuta australis</name>
    <dbReference type="NCBI Taxonomy" id="267555"/>
    <lineage>
        <taxon>Eukaryota</taxon>
        <taxon>Viridiplantae</taxon>
        <taxon>Streptophyta</taxon>
        <taxon>Embryophyta</taxon>
        <taxon>Tracheophyta</taxon>
        <taxon>Spermatophyta</taxon>
        <taxon>Magnoliopsida</taxon>
        <taxon>eudicotyledons</taxon>
        <taxon>Gunneridae</taxon>
        <taxon>Pentapetalae</taxon>
        <taxon>asterids</taxon>
        <taxon>lamiids</taxon>
        <taxon>Solanales</taxon>
        <taxon>Convolvulaceae</taxon>
        <taxon>Cuscuteae</taxon>
        <taxon>Cuscuta</taxon>
        <taxon>Cuscuta subgen. Grammica</taxon>
        <taxon>Cuscuta sect. Cleistogrammica</taxon>
    </lineage>
</organism>
<dbReference type="PANTHER" id="PTHR47186">
    <property type="entry name" value="LEUCINE-RICH REPEAT-CONTAINING PROTEIN 57"/>
    <property type="match status" value="1"/>
</dbReference>
<name>A0A328DEY2_9ASTE</name>
<evidence type="ECO:0000259" key="1">
    <source>
        <dbReference type="Pfam" id="PF25019"/>
    </source>
</evidence>
<dbReference type="EMBL" id="NQVE01000146">
    <property type="protein sequence ID" value="RAL44307.1"/>
    <property type="molecule type" value="Genomic_DNA"/>
</dbReference>